<keyword evidence="3" id="KW-1185">Reference proteome</keyword>
<proteinExistence type="predicted"/>
<gene>
    <name evidence="2" type="ORF">ACFSKU_13865</name>
</gene>
<dbReference type="EMBL" id="JBHUHV010000039">
    <property type="protein sequence ID" value="MFD2067977.1"/>
    <property type="molecule type" value="Genomic_DNA"/>
</dbReference>
<dbReference type="InterPro" id="IPR019619">
    <property type="entry name" value="DUF2490"/>
</dbReference>
<sequence length="244" mass="28792">MRKALILFLLFPFLSKAQSGKQVIHQNLFWMRYNNQLILNQKWIIQSEVDNRMFLSPVKEHHLVTRAQARYALNPAVTLGAGLTYALQHPQNPDSESDLVVPELRPQQDITLKQTLGKVILSHRYQVDERFIRKADGEQLSKTYTFNFRFRYRLQGEIHVFKTAKNELKMVLNDEVMLNTGKNVQLNTFDQNRIYAGLQWGLSPQMALELGYMNWYQQRPSGKEFYQRNITRLSLFHKLDLYNN</sequence>
<organism evidence="2 3">
    <name type="scientific">Pontibacter silvestris</name>
    <dbReference type="NCBI Taxonomy" id="2305183"/>
    <lineage>
        <taxon>Bacteria</taxon>
        <taxon>Pseudomonadati</taxon>
        <taxon>Bacteroidota</taxon>
        <taxon>Cytophagia</taxon>
        <taxon>Cytophagales</taxon>
        <taxon>Hymenobacteraceae</taxon>
        <taxon>Pontibacter</taxon>
    </lineage>
</organism>
<feature type="signal peptide" evidence="1">
    <location>
        <begin position="1"/>
        <end position="17"/>
    </location>
</feature>
<reference evidence="3" key="1">
    <citation type="journal article" date="2019" name="Int. J. Syst. Evol. Microbiol.">
        <title>The Global Catalogue of Microorganisms (GCM) 10K type strain sequencing project: providing services to taxonomists for standard genome sequencing and annotation.</title>
        <authorList>
            <consortium name="The Broad Institute Genomics Platform"/>
            <consortium name="The Broad Institute Genome Sequencing Center for Infectious Disease"/>
            <person name="Wu L."/>
            <person name="Ma J."/>
        </authorList>
    </citation>
    <scope>NUCLEOTIDE SEQUENCE [LARGE SCALE GENOMIC DNA]</scope>
    <source>
        <strain evidence="3">JCM 16545</strain>
    </source>
</reference>
<keyword evidence="1" id="KW-0732">Signal</keyword>
<evidence type="ECO:0000313" key="3">
    <source>
        <dbReference type="Proteomes" id="UP001597369"/>
    </source>
</evidence>
<evidence type="ECO:0000256" key="1">
    <source>
        <dbReference type="SAM" id="SignalP"/>
    </source>
</evidence>
<feature type="chain" id="PRO_5047305640" evidence="1">
    <location>
        <begin position="18"/>
        <end position="244"/>
    </location>
</feature>
<dbReference type="Proteomes" id="UP001597369">
    <property type="component" value="Unassembled WGS sequence"/>
</dbReference>
<accession>A0ABW4X1D4</accession>
<protein>
    <submittedName>
        <fullName evidence="2">DUF2490 domain-containing protein</fullName>
    </submittedName>
</protein>
<name>A0ABW4X1D4_9BACT</name>
<evidence type="ECO:0000313" key="2">
    <source>
        <dbReference type="EMBL" id="MFD2067977.1"/>
    </source>
</evidence>
<dbReference type="RefSeq" id="WP_229958392.1">
    <property type="nucleotide sequence ID" value="NZ_JAJJWI010000003.1"/>
</dbReference>
<dbReference type="Pfam" id="PF10677">
    <property type="entry name" value="DUF2490"/>
    <property type="match status" value="1"/>
</dbReference>
<comment type="caution">
    <text evidence="2">The sequence shown here is derived from an EMBL/GenBank/DDBJ whole genome shotgun (WGS) entry which is preliminary data.</text>
</comment>